<sequence length="82" mass="9363">MDAKLLAFLKDGKYRIKTLELLYKKPRLSSELATLLNINRASMSRILSDLKKKDLVESTSDGTRTVVYTITEKGKKCLEELK</sequence>
<dbReference type="EMBL" id="CP001941">
    <property type="protein sequence ID" value="ADD08862.1"/>
    <property type="molecule type" value="Genomic_DNA"/>
</dbReference>
<protein>
    <submittedName>
        <fullName evidence="2">Transcriptional regulator PadR family protein</fullName>
    </submittedName>
</protein>
<dbReference type="InterPro" id="IPR011991">
    <property type="entry name" value="ArsR-like_HTH"/>
</dbReference>
<dbReference type="Pfam" id="PF25213">
    <property type="entry name" value="HVO_A0261_N"/>
    <property type="match status" value="1"/>
</dbReference>
<dbReference type="InterPro" id="IPR057527">
    <property type="entry name" value="HVO_A0261-like_N"/>
</dbReference>
<name>D3T9T3_ACIB4</name>
<dbReference type="Gene3D" id="1.10.10.10">
    <property type="entry name" value="Winged helix-like DNA-binding domain superfamily/Winged helix DNA-binding domain"/>
    <property type="match status" value="1"/>
</dbReference>
<dbReference type="Proteomes" id="UP000001400">
    <property type="component" value="Chromosome"/>
</dbReference>
<dbReference type="AlphaFoldDB" id="D3T9T3"/>
<dbReference type="InterPro" id="IPR036390">
    <property type="entry name" value="WH_DNA-bd_sf"/>
</dbReference>
<evidence type="ECO:0000259" key="1">
    <source>
        <dbReference type="Pfam" id="PF25213"/>
    </source>
</evidence>
<dbReference type="RefSeq" id="WP_012997313.1">
    <property type="nucleotide sequence ID" value="NC_013926.1"/>
</dbReference>
<reference evidence="2" key="1">
    <citation type="submission" date="2010-02" db="EMBL/GenBank/DDBJ databases">
        <title>Complete sequence of Aciduliprofundum boonei T469.</title>
        <authorList>
            <consortium name="US DOE Joint Genome Institute"/>
            <person name="Lucas S."/>
            <person name="Copeland A."/>
            <person name="Lapidus A."/>
            <person name="Cheng J.-F."/>
            <person name="Bruce D."/>
            <person name="Goodwin L."/>
            <person name="Pitluck S."/>
            <person name="Saunders E."/>
            <person name="Detter J.C."/>
            <person name="Han C."/>
            <person name="Tapia R."/>
            <person name="Land M."/>
            <person name="Hauser L."/>
            <person name="Kyrpides N."/>
            <person name="Mikhailova N."/>
            <person name="Flores G."/>
            <person name="Reysenbach A.-L."/>
            <person name="Woyke T."/>
        </authorList>
    </citation>
    <scope>NUCLEOTIDE SEQUENCE</scope>
    <source>
        <strain evidence="2">T469</strain>
    </source>
</reference>
<organism evidence="2 3">
    <name type="scientific">Aciduliprofundum boonei (strain DSM 19572 / T469)</name>
    <dbReference type="NCBI Taxonomy" id="439481"/>
    <lineage>
        <taxon>Archaea</taxon>
        <taxon>Methanobacteriati</taxon>
        <taxon>Thermoplasmatota</taxon>
        <taxon>DHVE2 group</taxon>
        <taxon>Candidatus Aciduliprofundum</taxon>
    </lineage>
</organism>
<dbReference type="HOGENOM" id="CLU_2550036_0_0_2"/>
<feature type="domain" description="HVO-A0261-like N-terminal" evidence="1">
    <location>
        <begin position="6"/>
        <end position="81"/>
    </location>
</feature>
<evidence type="ECO:0000313" key="3">
    <source>
        <dbReference type="Proteomes" id="UP000001400"/>
    </source>
</evidence>
<accession>D3T9T3</accession>
<dbReference type="KEGG" id="abi:Aboo_1053"/>
<proteinExistence type="predicted"/>
<dbReference type="CDD" id="cd00090">
    <property type="entry name" value="HTH_ARSR"/>
    <property type="match status" value="1"/>
</dbReference>
<dbReference type="SUPFAM" id="SSF46785">
    <property type="entry name" value="Winged helix' DNA-binding domain"/>
    <property type="match status" value="1"/>
</dbReference>
<gene>
    <name evidence="2" type="ordered locus">Aboo_1053</name>
</gene>
<evidence type="ECO:0000313" key="2">
    <source>
        <dbReference type="EMBL" id="ADD08862.1"/>
    </source>
</evidence>
<dbReference type="InterPro" id="IPR036388">
    <property type="entry name" value="WH-like_DNA-bd_sf"/>
</dbReference>
<keyword evidence="3" id="KW-1185">Reference proteome</keyword>
<dbReference type="GeneID" id="8828010"/>